<name>A0ABP0WM29_9BRYO</name>
<evidence type="ECO:0000313" key="1">
    <source>
        <dbReference type="EMBL" id="CAK9267923.1"/>
    </source>
</evidence>
<reference evidence="1 2" key="1">
    <citation type="submission" date="2024-02" db="EMBL/GenBank/DDBJ databases">
        <authorList>
            <consortium name="ELIXIR-Norway"/>
            <consortium name="Elixir Norway"/>
        </authorList>
    </citation>
    <scope>NUCLEOTIDE SEQUENCE [LARGE SCALE GENOMIC DNA]</scope>
</reference>
<keyword evidence="2" id="KW-1185">Reference proteome</keyword>
<gene>
    <name evidence="1" type="ORF">CSSPJE1EN1_LOCUS13401</name>
</gene>
<evidence type="ECO:0000313" key="2">
    <source>
        <dbReference type="Proteomes" id="UP001497444"/>
    </source>
</evidence>
<accession>A0ABP0WM29</accession>
<proteinExistence type="predicted"/>
<dbReference type="EMBL" id="OZ020097">
    <property type="protein sequence ID" value="CAK9267923.1"/>
    <property type="molecule type" value="Genomic_DNA"/>
</dbReference>
<protein>
    <submittedName>
        <fullName evidence="1">Uncharacterized protein</fullName>
    </submittedName>
</protein>
<dbReference type="Proteomes" id="UP001497444">
    <property type="component" value="Chromosome 2"/>
</dbReference>
<sequence>MGPKNMLTQKLEQGSTLLKAMKALMFISSIVGVNSRTFRPSYDVGEVASHIQHSEHLASSMASPQNRPEFLSSLTMGGMVICNACFQHPIPKLYSHGSGTKLDLQCDGRRETFATAELVQVRIDYNGRFLMSLTNIHFTPGIQGCLVTLLQIHNSEMNKFISLMGVSHIAVNVTSFISQNYNNGKSFHDYVARIWSQMRYNKLLKSQADHANFYQMLGRKNTNIDGHTMVQCYKITMTNTSGMHLLNTISAFHHQKQRTYVYHHWVIYDMTISKSRGSTKLVYRNSPNWPNPFLRQTPGVVHTPPFITPFPYMPAMAPAPLALIPASLNIDAPYAGPPIKAPPPPFTVGPPPWASPP</sequence>
<organism evidence="1 2">
    <name type="scientific">Sphagnum jensenii</name>
    <dbReference type="NCBI Taxonomy" id="128206"/>
    <lineage>
        <taxon>Eukaryota</taxon>
        <taxon>Viridiplantae</taxon>
        <taxon>Streptophyta</taxon>
        <taxon>Embryophyta</taxon>
        <taxon>Bryophyta</taxon>
        <taxon>Sphagnophytina</taxon>
        <taxon>Sphagnopsida</taxon>
        <taxon>Sphagnales</taxon>
        <taxon>Sphagnaceae</taxon>
        <taxon>Sphagnum</taxon>
    </lineage>
</organism>